<dbReference type="VEuPathDB" id="FungiDB:Z520_01481"/>
<feature type="transmembrane region" description="Helical" evidence="2">
    <location>
        <begin position="57"/>
        <end position="80"/>
    </location>
</feature>
<dbReference type="Proteomes" id="UP000053411">
    <property type="component" value="Unassembled WGS sequence"/>
</dbReference>
<dbReference type="AlphaFoldDB" id="A0A0D2KHU4"/>
<proteinExistence type="predicted"/>
<evidence type="ECO:0000256" key="1">
    <source>
        <dbReference type="SAM" id="MobiDB-lite"/>
    </source>
</evidence>
<dbReference type="RefSeq" id="XP_016637137.1">
    <property type="nucleotide sequence ID" value="XM_016771998.1"/>
</dbReference>
<organism evidence="3 4">
    <name type="scientific">Fonsecaea multimorphosa CBS 102226</name>
    <dbReference type="NCBI Taxonomy" id="1442371"/>
    <lineage>
        <taxon>Eukaryota</taxon>
        <taxon>Fungi</taxon>
        <taxon>Dikarya</taxon>
        <taxon>Ascomycota</taxon>
        <taxon>Pezizomycotina</taxon>
        <taxon>Eurotiomycetes</taxon>
        <taxon>Chaetothyriomycetidae</taxon>
        <taxon>Chaetothyriales</taxon>
        <taxon>Herpotrichiellaceae</taxon>
        <taxon>Fonsecaea</taxon>
    </lineage>
</organism>
<evidence type="ECO:0000313" key="4">
    <source>
        <dbReference type="Proteomes" id="UP000053411"/>
    </source>
</evidence>
<feature type="region of interest" description="Disordered" evidence="1">
    <location>
        <begin position="497"/>
        <end position="531"/>
    </location>
</feature>
<feature type="compositionally biased region" description="Basic and acidic residues" evidence="1">
    <location>
        <begin position="515"/>
        <end position="531"/>
    </location>
</feature>
<dbReference type="OrthoDB" id="3516776at2759"/>
<name>A0A0D2KHU4_9EURO</name>
<keyword evidence="2" id="KW-1133">Transmembrane helix</keyword>
<reference evidence="3 4" key="1">
    <citation type="submission" date="2015-01" db="EMBL/GenBank/DDBJ databases">
        <title>The Genome Sequence of Fonsecaea multimorphosa CBS 102226.</title>
        <authorList>
            <consortium name="The Broad Institute Genomics Platform"/>
            <person name="Cuomo C."/>
            <person name="de Hoog S."/>
            <person name="Gorbushina A."/>
            <person name="Stielow B."/>
            <person name="Teixiera M."/>
            <person name="Abouelleil A."/>
            <person name="Chapman S.B."/>
            <person name="Priest M."/>
            <person name="Young S.K."/>
            <person name="Wortman J."/>
            <person name="Nusbaum C."/>
            <person name="Birren B."/>
        </authorList>
    </citation>
    <scope>NUCLEOTIDE SEQUENCE [LARGE SCALE GENOMIC DNA]</scope>
    <source>
        <strain evidence="3 4">CBS 102226</strain>
    </source>
</reference>
<protein>
    <submittedName>
        <fullName evidence="3">Uncharacterized protein</fullName>
    </submittedName>
</protein>
<evidence type="ECO:0000313" key="3">
    <source>
        <dbReference type="EMBL" id="KIY03015.1"/>
    </source>
</evidence>
<gene>
    <name evidence="3" type="ORF">Z520_01481</name>
</gene>
<dbReference type="GeneID" id="27707227"/>
<keyword evidence="4" id="KW-1185">Reference proteome</keyword>
<feature type="transmembrane region" description="Helical" evidence="2">
    <location>
        <begin position="12"/>
        <end position="36"/>
    </location>
</feature>
<dbReference type="EMBL" id="KN848063">
    <property type="protein sequence ID" value="KIY03015.1"/>
    <property type="molecule type" value="Genomic_DNA"/>
</dbReference>
<feature type="transmembrane region" description="Helical" evidence="2">
    <location>
        <begin position="378"/>
        <end position="402"/>
    </location>
</feature>
<evidence type="ECO:0000256" key="2">
    <source>
        <dbReference type="SAM" id="Phobius"/>
    </source>
</evidence>
<keyword evidence="2" id="KW-0472">Membrane</keyword>
<keyword evidence="2" id="KW-0812">Transmembrane</keyword>
<accession>A0A0D2KHU4</accession>
<sequence length="531" mass="60007">MIPAWINLSTRWSLTSVQAALNTIISVLGTVGVWAFSKYWWQRGSASILRHNSEEHWHLLGQLIGVLAVTLGCMFAGPIAKGSLKVTRTVQRTRLEVLPTVKGDGYEANLLEMNVLWNNTIRSLDQANFSRNHMLEYLPPYSSSWIYEPSQWDPTWTLACNSTEETLLHNISAVGNYTFLSPIEAFPGYRRTYDPTWLNASKYRTQVDFASWSTTEPAFIFEEALFFILIQSDPVADDRMYTNNATMDICFSVLHLSHFNATSVADPTLDAEDTWLFVGPVHNASYTRIECTITRKPVVPDEEKIPWIWTNDTFSITNGYRTYFANILESAASQKLPVLTPTPLDILRMWQTYFVTVNTIYASPVPRLVSISIDTVQLFTGLLLPLVILTALTIWTSGRYWIFMLRNKAKLDKLGIPDSKFEWIIQGAKVLWTSQEEVEEEHTEKDEVALPSPCSVTQGDRDYLHSATFGYRCSKVPKPTADPPLLLIPEPSLARIHVPRSSRSTTPAASVSRAISRDSARLGERARTQSP</sequence>